<feature type="transmembrane region" description="Helical" evidence="5">
    <location>
        <begin position="229"/>
        <end position="249"/>
    </location>
</feature>
<evidence type="ECO:0000256" key="4">
    <source>
        <dbReference type="SAM" id="MobiDB-lite"/>
    </source>
</evidence>
<dbReference type="Pfam" id="PF12906">
    <property type="entry name" value="RINGv"/>
    <property type="match status" value="1"/>
</dbReference>
<dbReference type="OrthoDB" id="264354at2759"/>
<sequence>MTSFERAQWSWPKDLNDQGSSPRRPGSPESEPKQITGTTPNRARQPSADGDSHKKKKHYKPRTCRICLEVVQPTTEIEESTTGLFSPKVRVRYISEDPDSGRLISPCKCRGTQKYVHEGCLQAWRRASPLSDRNYWSCPTCKFSYRMSRLTWGRWLGSWTTRAALTVLVMVVGLFLLGFAADPLIGLWIDPVGSITDAITDVFTDIEGLGPANARNEPFSVTSHFSKGLLSLGVVGFVKTLLTSPVYWIRWGLGGFGTRRRRGRERIDDISLYYVAIGLFTFMAVSACVSSLNFLSDLTTFTGDLGHRQQMV</sequence>
<dbReference type="AlphaFoldDB" id="A0A420Y9Z7"/>
<evidence type="ECO:0000256" key="1">
    <source>
        <dbReference type="ARBA" id="ARBA00022723"/>
    </source>
</evidence>
<organism evidence="7 8">
    <name type="scientific">Coniochaeta pulveracea</name>
    <dbReference type="NCBI Taxonomy" id="177199"/>
    <lineage>
        <taxon>Eukaryota</taxon>
        <taxon>Fungi</taxon>
        <taxon>Dikarya</taxon>
        <taxon>Ascomycota</taxon>
        <taxon>Pezizomycotina</taxon>
        <taxon>Sordariomycetes</taxon>
        <taxon>Sordariomycetidae</taxon>
        <taxon>Coniochaetales</taxon>
        <taxon>Coniochaetaceae</taxon>
        <taxon>Coniochaeta</taxon>
    </lineage>
</organism>
<comment type="caution">
    <text evidence="7">The sequence shown here is derived from an EMBL/GenBank/DDBJ whole genome shotgun (WGS) entry which is preliminary data.</text>
</comment>
<dbReference type="SMART" id="SM00744">
    <property type="entry name" value="RINGv"/>
    <property type="match status" value="1"/>
</dbReference>
<feature type="compositionally biased region" description="Polar residues" evidence="4">
    <location>
        <begin position="33"/>
        <end position="44"/>
    </location>
</feature>
<keyword evidence="5" id="KW-1133">Transmembrane helix</keyword>
<evidence type="ECO:0000256" key="2">
    <source>
        <dbReference type="ARBA" id="ARBA00022771"/>
    </source>
</evidence>
<dbReference type="PANTHER" id="PTHR46347:SF1">
    <property type="entry name" value="RING_FYVE_PHD ZINC FINGER SUPERFAMILY PROTEIN"/>
    <property type="match status" value="1"/>
</dbReference>
<feature type="domain" description="RING-CH-type" evidence="6">
    <location>
        <begin position="56"/>
        <end position="148"/>
    </location>
</feature>
<accession>A0A420Y9Z7</accession>
<name>A0A420Y9Z7_9PEZI</name>
<dbReference type="GO" id="GO:0008270">
    <property type="term" value="F:zinc ion binding"/>
    <property type="evidence" value="ECO:0007669"/>
    <property type="project" value="UniProtKB-KW"/>
</dbReference>
<protein>
    <recommendedName>
        <fullName evidence="6">RING-CH-type domain-containing protein</fullName>
    </recommendedName>
</protein>
<feature type="compositionally biased region" description="Low complexity" evidence="4">
    <location>
        <begin position="19"/>
        <end position="29"/>
    </location>
</feature>
<dbReference type="InterPro" id="IPR011016">
    <property type="entry name" value="Znf_RING-CH"/>
</dbReference>
<keyword evidence="1" id="KW-0479">Metal-binding</keyword>
<keyword evidence="2" id="KW-0863">Zinc-finger</keyword>
<dbReference type="PROSITE" id="PS51292">
    <property type="entry name" value="ZF_RING_CH"/>
    <property type="match status" value="1"/>
</dbReference>
<keyword evidence="5" id="KW-0812">Transmembrane</keyword>
<evidence type="ECO:0000256" key="3">
    <source>
        <dbReference type="ARBA" id="ARBA00022833"/>
    </source>
</evidence>
<evidence type="ECO:0000256" key="5">
    <source>
        <dbReference type="SAM" id="Phobius"/>
    </source>
</evidence>
<dbReference type="CDD" id="cd16495">
    <property type="entry name" value="RING_CH-C4HC3_MARCH"/>
    <property type="match status" value="1"/>
</dbReference>
<dbReference type="STRING" id="177199.A0A420Y9Z7"/>
<dbReference type="Gene3D" id="3.30.40.10">
    <property type="entry name" value="Zinc/RING finger domain, C3HC4 (zinc finger)"/>
    <property type="match status" value="1"/>
</dbReference>
<feature type="region of interest" description="Disordered" evidence="4">
    <location>
        <begin position="1"/>
        <end position="57"/>
    </location>
</feature>
<evidence type="ECO:0000259" key="6">
    <source>
        <dbReference type="PROSITE" id="PS51292"/>
    </source>
</evidence>
<feature type="transmembrane region" description="Helical" evidence="5">
    <location>
        <begin position="163"/>
        <end position="181"/>
    </location>
</feature>
<proteinExistence type="predicted"/>
<evidence type="ECO:0000313" key="7">
    <source>
        <dbReference type="EMBL" id="RKU44711.1"/>
    </source>
</evidence>
<feature type="transmembrane region" description="Helical" evidence="5">
    <location>
        <begin position="270"/>
        <end position="295"/>
    </location>
</feature>
<dbReference type="Proteomes" id="UP000275385">
    <property type="component" value="Unassembled WGS sequence"/>
</dbReference>
<keyword evidence="3" id="KW-0862">Zinc</keyword>
<gene>
    <name evidence="7" type="ORF">DL546_006701</name>
</gene>
<dbReference type="InterPro" id="IPR013083">
    <property type="entry name" value="Znf_RING/FYVE/PHD"/>
</dbReference>
<dbReference type="PANTHER" id="PTHR46347">
    <property type="entry name" value="RING/FYVE/PHD ZINC FINGER SUPERFAMILY PROTEIN"/>
    <property type="match status" value="1"/>
</dbReference>
<keyword evidence="5" id="KW-0472">Membrane</keyword>
<evidence type="ECO:0000313" key="8">
    <source>
        <dbReference type="Proteomes" id="UP000275385"/>
    </source>
</evidence>
<dbReference type="EMBL" id="QVQW01000028">
    <property type="protein sequence ID" value="RKU44711.1"/>
    <property type="molecule type" value="Genomic_DNA"/>
</dbReference>
<keyword evidence="8" id="KW-1185">Reference proteome</keyword>
<dbReference type="SUPFAM" id="SSF57850">
    <property type="entry name" value="RING/U-box"/>
    <property type="match status" value="1"/>
</dbReference>
<reference evidence="7 8" key="1">
    <citation type="submission" date="2018-08" db="EMBL/GenBank/DDBJ databases">
        <title>Draft genome of the lignicolous fungus Coniochaeta pulveracea.</title>
        <authorList>
            <person name="Borstlap C.J."/>
            <person name="De Witt R.N."/>
            <person name="Botha A."/>
            <person name="Volschenk H."/>
        </authorList>
    </citation>
    <scope>NUCLEOTIDE SEQUENCE [LARGE SCALE GENOMIC DNA]</scope>
    <source>
        <strain evidence="7 8">CAB683</strain>
    </source>
</reference>